<feature type="compositionally biased region" description="Low complexity" evidence="1">
    <location>
        <begin position="26"/>
        <end position="40"/>
    </location>
</feature>
<reference evidence="3" key="1">
    <citation type="submission" date="2021-01" db="EMBL/GenBank/DDBJ databases">
        <title>Caligus Genome Assembly.</title>
        <authorList>
            <person name="Gallardo-Escarate C."/>
        </authorList>
    </citation>
    <scope>NUCLEOTIDE SEQUENCE [LARGE SCALE GENOMIC DNA]</scope>
</reference>
<dbReference type="Proteomes" id="UP000595437">
    <property type="component" value="Chromosome 14"/>
</dbReference>
<organism evidence="2 3">
    <name type="scientific">Caligus rogercresseyi</name>
    <name type="common">Sea louse</name>
    <dbReference type="NCBI Taxonomy" id="217165"/>
    <lineage>
        <taxon>Eukaryota</taxon>
        <taxon>Metazoa</taxon>
        <taxon>Ecdysozoa</taxon>
        <taxon>Arthropoda</taxon>
        <taxon>Crustacea</taxon>
        <taxon>Multicrustacea</taxon>
        <taxon>Hexanauplia</taxon>
        <taxon>Copepoda</taxon>
        <taxon>Siphonostomatoida</taxon>
        <taxon>Caligidae</taxon>
        <taxon>Caligus</taxon>
    </lineage>
</organism>
<evidence type="ECO:0000313" key="3">
    <source>
        <dbReference type="Proteomes" id="UP000595437"/>
    </source>
</evidence>
<evidence type="ECO:0000313" key="2">
    <source>
        <dbReference type="EMBL" id="QQP39605.1"/>
    </source>
</evidence>
<accession>A0A7T8GXD2</accession>
<keyword evidence="3" id="KW-1185">Reference proteome</keyword>
<dbReference type="EMBL" id="CP045903">
    <property type="protein sequence ID" value="QQP39605.1"/>
    <property type="molecule type" value="Genomic_DNA"/>
</dbReference>
<sequence length="58" mass="6204">MSLFQVLQKRGECMSEVQFILKRSALDSSSSSKPVASSSSTHPLSPAFTVPVIPLQPA</sequence>
<protein>
    <submittedName>
        <fullName evidence="2">Uncharacterized protein</fullName>
    </submittedName>
</protein>
<dbReference type="AlphaFoldDB" id="A0A7T8GXD2"/>
<name>A0A7T8GXD2_CALRO</name>
<proteinExistence type="predicted"/>
<feature type="region of interest" description="Disordered" evidence="1">
    <location>
        <begin position="25"/>
        <end position="58"/>
    </location>
</feature>
<gene>
    <name evidence="2" type="ORF">FKW44_020544</name>
</gene>
<evidence type="ECO:0000256" key="1">
    <source>
        <dbReference type="SAM" id="MobiDB-lite"/>
    </source>
</evidence>